<name>A0ABU2J5W3_9ACTN</name>
<dbReference type="EC" id="3.1.3.-" evidence="1"/>
<sequence>MQRRIVLLRHGRTAWNAERRYQGQEDPPLDEVGQVQAIEAAALVAAMNPDVLISSDLERARQTAQKVSSLSGVPLTVDKRLRERNLGHWQGLTRDEVQSRYPEEFADWLAGRDVARRGGESRRQVAERALSVVDQLAPVPLAVLVSHGATSMCLSAALLGLPQTPSILGPLANCHWTELRNSGDGWTLRAHNAGPPGPVIPLLAPDGDHSDADA</sequence>
<dbReference type="GO" id="GO:0016787">
    <property type="term" value="F:hydrolase activity"/>
    <property type="evidence" value="ECO:0007669"/>
    <property type="project" value="UniProtKB-KW"/>
</dbReference>
<protein>
    <submittedName>
        <fullName evidence="1">Histidine phosphatase family protein</fullName>
        <ecNumber evidence="1">3.1.3.-</ecNumber>
    </submittedName>
</protein>
<dbReference type="CDD" id="cd07067">
    <property type="entry name" value="HP_PGM_like"/>
    <property type="match status" value="1"/>
</dbReference>
<dbReference type="SUPFAM" id="SSF53254">
    <property type="entry name" value="Phosphoglycerate mutase-like"/>
    <property type="match status" value="1"/>
</dbReference>
<gene>
    <name evidence="1" type="ORF">RM423_03120</name>
</gene>
<dbReference type="PANTHER" id="PTHR48100">
    <property type="entry name" value="BROAD-SPECIFICITY PHOSPHATASE YOR283W-RELATED"/>
    <property type="match status" value="1"/>
</dbReference>
<dbReference type="Proteomes" id="UP001183176">
    <property type="component" value="Unassembled WGS sequence"/>
</dbReference>
<keyword evidence="1" id="KW-0378">Hydrolase</keyword>
<evidence type="ECO:0000313" key="2">
    <source>
        <dbReference type="Proteomes" id="UP001183176"/>
    </source>
</evidence>
<dbReference type="InterPro" id="IPR029033">
    <property type="entry name" value="His_PPase_superfam"/>
</dbReference>
<evidence type="ECO:0000313" key="1">
    <source>
        <dbReference type="EMBL" id="MDT0260380.1"/>
    </source>
</evidence>
<accession>A0ABU2J5W3</accession>
<dbReference type="EMBL" id="JAVREH010000003">
    <property type="protein sequence ID" value="MDT0260380.1"/>
    <property type="molecule type" value="Genomic_DNA"/>
</dbReference>
<organism evidence="1 2">
    <name type="scientific">Jatrophihabitans lederbergiae</name>
    <dbReference type="NCBI Taxonomy" id="3075547"/>
    <lineage>
        <taxon>Bacteria</taxon>
        <taxon>Bacillati</taxon>
        <taxon>Actinomycetota</taxon>
        <taxon>Actinomycetes</taxon>
        <taxon>Jatrophihabitantales</taxon>
        <taxon>Jatrophihabitantaceae</taxon>
        <taxon>Jatrophihabitans</taxon>
    </lineage>
</organism>
<dbReference type="PANTHER" id="PTHR48100:SF62">
    <property type="entry name" value="GLUCOSYL-3-PHOSPHOGLYCERATE PHOSPHATASE"/>
    <property type="match status" value="1"/>
</dbReference>
<keyword evidence="2" id="KW-1185">Reference proteome</keyword>
<dbReference type="InterPro" id="IPR050275">
    <property type="entry name" value="PGM_Phosphatase"/>
</dbReference>
<dbReference type="SMART" id="SM00855">
    <property type="entry name" value="PGAM"/>
    <property type="match status" value="1"/>
</dbReference>
<dbReference type="Pfam" id="PF00300">
    <property type="entry name" value="His_Phos_1"/>
    <property type="match status" value="1"/>
</dbReference>
<dbReference type="Gene3D" id="3.40.50.1240">
    <property type="entry name" value="Phosphoglycerate mutase-like"/>
    <property type="match status" value="1"/>
</dbReference>
<reference evidence="2" key="1">
    <citation type="submission" date="2023-07" db="EMBL/GenBank/DDBJ databases">
        <title>30 novel species of actinomycetes from the DSMZ collection.</title>
        <authorList>
            <person name="Nouioui I."/>
        </authorList>
    </citation>
    <scope>NUCLEOTIDE SEQUENCE [LARGE SCALE GENOMIC DNA]</scope>
    <source>
        <strain evidence="2">DSM 44399</strain>
    </source>
</reference>
<proteinExistence type="predicted"/>
<dbReference type="InterPro" id="IPR013078">
    <property type="entry name" value="His_Pase_superF_clade-1"/>
</dbReference>
<dbReference type="RefSeq" id="WP_311421535.1">
    <property type="nucleotide sequence ID" value="NZ_JAVREH010000003.1"/>
</dbReference>
<comment type="caution">
    <text evidence="1">The sequence shown here is derived from an EMBL/GenBank/DDBJ whole genome shotgun (WGS) entry which is preliminary data.</text>
</comment>